<accession>A0A3P4B168</accession>
<dbReference type="Gene3D" id="2.60.120.10">
    <property type="entry name" value="Jelly Rolls"/>
    <property type="match status" value="1"/>
</dbReference>
<sequence>MRRWAWGLAGLLFAGAVAAAETTGVQVEKLLESSASWDGQAYAGYPAGAPRLTILKITIAPNSALPWHTHPMPNAAYVLSGELTVEKRDTGEKRLLRQGDVLPEMVGGYHRGVTGAQPVVLVVFYAGVADMPLSEQ</sequence>
<dbReference type="EMBL" id="UWPJ01000016">
    <property type="protein sequence ID" value="VCU69792.1"/>
    <property type="molecule type" value="Genomic_DNA"/>
</dbReference>
<evidence type="ECO:0000259" key="2">
    <source>
        <dbReference type="Pfam" id="PF07883"/>
    </source>
</evidence>
<dbReference type="AlphaFoldDB" id="A0A3P4B168"/>
<feature type="domain" description="Cupin type-2" evidence="2">
    <location>
        <begin position="57"/>
        <end position="124"/>
    </location>
</feature>
<name>A0A3P4B168_9BURK</name>
<protein>
    <submittedName>
        <fullName evidence="3">Cupin domain protein</fullName>
    </submittedName>
</protein>
<feature type="signal peptide" evidence="1">
    <location>
        <begin position="1"/>
        <end position="19"/>
    </location>
</feature>
<dbReference type="InterPro" id="IPR011051">
    <property type="entry name" value="RmlC_Cupin_sf"/>
</dbReference>
<dbReference type="RefSeq" id="WP_246013062.1">
    <property type="nucleotide sequence ID" value="NZ_UWPJ01000016.1"/>
</dbReference>
<evidence type="ECO:0000313" key="3">
    <source>
        <dbReference type="EMBL" id="VCU69792.1"/>
    </source>
</evidence>
<evidence type="ECO:0000313" key="4">
    <source>
        <dbReference type="Proteomes" id="UP000277294"/>
    </source>
</evidence>
<dbReference type="SUPFAM" id="SSF51182">
    <property type="entry name" value="RmlC-like cupins"/>
    <property type="match status" value="1"/>
</dbReference>
<dbReference type="CDD" id="cd02236">
    <property type="entry name" value="cupin_CV2614-like"/>
    <property type="match status" value="1"/>
</dbReference>
<dbReference type="Pfam" id="PF07883">
    <property type="entry name" value="Cupin_2"/>
    <property type="match status" value="1"/>
</dbReference>
<organism evidence="3 4">
    <name type="scientific">Pigmentiphaga humi</name>
    <dbReference type="NCBI Taxonomy" id="2478468"/>
    <lineage>
        <taxon>Bacteria</taxon>
        <taxon>Pseudomonadati</taxon>
        <taxon>Pseudomonadota</taxon>
        <taxon>Betaproteobacteria</taxon>
        <taxon>Burkholderiales</taxon>
        <taxon>Alcaligenaceae</taxon>
        <taxon>Pigmentiphaga</taxon>
    </lineage>
</organism>
<keyword evidence="1" id="KW-0732">Signal</keyword>
<dbReference type="InterPro" id="IPR014710">
    <property type="entry name" value="RmlC-like_jellyroll"/>
</dbReference>
<keyword evidence="4" id="KW-1185">Reference proteome</keyword>
<feature type="chain" id="PRO_5018052027" evidence="1">
    <location>
        <begin position="20"/>
        <end position="136"/>
    </location>
</feature>
<gene>
    <name evidence="3" type="ORF">PIGHUM_01857</name>
</gene>
<dbReference type="Proteomes" id="UP000277294">
    <property type="component" value="Unassembled WGS sequence"/>
</dbReference>
<evidence type="ECO:0000256" key="1">
    <source>
        <dbReference type="SAM" id="SignalP"/>
    </source>
</evidence>
<reference evidence="3 4" key="1">
    <citation type="submission" date="2018-10" db="EMBL/GenBank/DDBJ databases">
        <authorList>
            <person name="Criscuolo A."/>
        </authorList>
    </citation>
    <scope>NUCLEOTIDE SEQUENCE [LARGE SCALE GENOMIC DNA]</scope>
    <source>
        <strain evidence="3">DnA1</strain>
    </source>
</reference>
<proteinExistence type="predicted"/>
<dbReference type="InterPro" id="IPR013096">
    <property type="entry name" value="Cupin_2"/>
</dbReference>